<feature type="transmembrane region" description="Helical" evidence="6">
    <location>
        <begin position="57"/>
        <end position="73"/>
    </location>
</feature>
<feature type="transmembrane region" description="Helical" evidence="6">
    <location>
        <begin position="159"/>
        <end position="177"/>
    </location>
</feature>
<feature type="transmembrane region" description="Helical" evidence="6">
    <location>
        <begin position="135"/>
        <end position="154"/>
    </location>
</feature>
<dbReference type="InterPro" id="IPR012506">
    <property type="entry name" value="TMEM86B-like"/>
</dbReference>
<evidence type="ECO:0000256" key="1">
    <source>
        <dbReference type="ARBA" id="ARBA00004141"/>
    </source>
</evidence>
<feature type="transmembrane region" description="Helical" evidence="6">
    <location>
        <begin position="7"/>
        <end position="26"/>
    </location>
</feature>
<protein>
    <submittedName>
        <fullName evidence="7">Lysoplasmalogenase</fullName>
    </submittedName>
</protein>
<proteinExistence type="inferred from homology"/>
<sequence>MPRRALVQYRPWLALSLLAAIALPLLEQTPLGGVWLMAIKTSAVGFLALYAAQRTKGLRAGLFVLALALSALGDLAIELSFIAGGVAFFASHVVAILFYRRYLRPEPSVGRTWGTALLFVAVPLVAWWLSGDVLIGIYGLALGGMAMVAWLSLFPEWRVGLGALLFVVSDWLIFSRLGPYNLAPLPDLLIWPTYYVGQFLIATGVVQTLRRFRR</sequence>
<evidence type="ECO:0000256" key="6">
    <source>
        <dbReference type="SAM" id="Phobius"/>
    </source>
</evidence>
<keyword evidence="3 6" id="KW-0812">Transmembrane</keyword>
<gene>
    <name evidence="7" type="ORF">KYN89_03695</name>
</gene>
<keyword evidence="4 6" id="KW-1133">Transmembrane helix</keyword>
<name>A0ABS7PEB1_9SPHN</name>
<dbReference type="EMBL" id="JAHWXP010000001">
    <property type="protein sequence ID" value="MBY8336142.1"/>
    <property type="molecule type" value="Genomic_DNA"/>
</dbReference>
<accession>A0ABS7PEB1</accession>
<reference evidence="7 8" key="1">
    <citation type="submission" date="2021-07" db="EMBL/GenBank/DDBJ databases">
        <title>Alteriqipengyuania abyssalis NZ-12B nov, sp.nov isolated from deep sea sponge in pacific ocean.</title>
        <authorList>
            <person name="Tareen S."/>
            <person name="Wink J."/>
        </authorList>
    </citation>
    <scope>NUCLEOTIDE SEQUENCE [LARGE SCALE GENOMIC DNA]</scope>
    <source>
        <strain evidence="7 8">NZ-12B</strain>
    </source>
</reference>
<feature type="transmembrane region" description="Helical" evidence="6">
    <location>
        <begin position="79"/>
        <end position="99"/>
    </location>
</feature>
<feature type="transmembrane region" description="Helical" evidence="6">
    <location>
        <begin position="111"/>
        <end position="129"/>
    </location>
</feature>
<feature type="transmembrane region" description="Helical" evidence="6">
    <location>
        <begin position="189"/>
        <end position="209"/>
    </location>
</feature>
<dbReference type="Pfam" id="PF07947">
    <property type="entry name" value="YhhN"/>
    <property type="match status" value="1"/>
</dbReference>
<evidence type="ECO:0000256" key="4">
    <source>
        <dbReference type="ARBA" id="ARBA00022989"/>
    </source>
</evidence>
<evidence type="ECO:0000256" key="5">
    <source>
        <dbReference type="ARBA" id="ARBA00023136"/>
    </source>
</evidence>
<evidence type="ECO:0000256" key="3">
    <source>
        <dbReference type="ARBA" id="ARBA00022692"/>
    </source>
</evidence>
<keyword evidence="5 6" id="KW-0472">Membrane</keyword>
<comment type="subcellular location">
    <subcellularLocation>
        <location evidence="1">Membrane</location>
        <topology evidence="1">Multi-pass membrane protein</topology>
    </subcellularLocation>
</comment>
<feature type="transmembrane region" description="Helical" evidence="6">
    <location>
        <begin position="32"/>
        <end position="50"/>
    </location>
</feature>
<evidence type="ECO:0000313" key="7">
    <source>
        <dbReference type="EMBL" id="MBY8336142.1"/>
    </source>
</evidence>
<dbReference type="PANTHER" id="PTHR31885">
    <property type="entry name" value="GH04784P"/>
    <property type="match status" value="1"/>
</dbReference>
<comment type="caution">
    <text evidence="7">The sequence shown here is derived from an EMBL/GenBank/DDBJ whole genome shotgun (WGS) entry which is preliminary data.</text>
</comment>
<evidence type="ECO:0000313" key="8">
    <source>
        <dbReference type="Proteomes" id="UP000759298"/>
    </source>
</evidence>
<dbReference type="RefSeq" id="WP_222823845.1">
    <property type="nucleotide sequence ID" value="NZ_JAHWXP010000001.1"/>
</dbReference>
<keyword evidence="8" id="KW-1185">Reference proteome</keyword>
<dbReference type="PANTHER" id="PTHR31885:SF6">
    <property type="entry name" value="GH04784P"/>
    <property type="match status" value="1"/>
</dbReference>
<evidence type="ECO:0000256" key="2">
    <source>
        <dbReference type="ARBA" id="ARBA00007375"/>
    </source>
</evidence>
<comment type="similarity">
    <text evidence="2">Belongs to the TMEM86 family.</text>
</comment>
<dbReference type="Proteomes" id="UP000759298">
    <property type="component" value="Unassembled WGS sequence"/>
</dbReference>
<organism evidence="7 8">
    <name type="scientific">Alteriqipengyuania abyssalis</name>
    <dbReference type="NCBI Taxonomy" id="2860200"/>
    <lineage>
        <taxon>Bacteria</taxon>
        <taxon>Pseudomonadati</taxon>
        <taxon>Pseudomonadota</taxon>
        <taxon>Alphaproteobacteria</taxon>
        <taxon>Sphingomonadales</taxon>
        <taxon>Erythrobacteraceae</taxon>
        <taxon>Alteriqipengyuania</taxon>
    </lineage>
</organism>